<evidence type="ECO:0000313" key="4">
    <source>
        <dbReference type="Proteomes" id="UP001224644"/>
    </source>
</evidence>
<keyword evidence="3" id="KW-0808">Transferase</keyword>
<evidence type="ECO:0000256" key="1">
    <source>
        <dbReference type="SAM" id="Phobius"/>
    </source>
</evidence>
<feature type="transmembrane region" description="Helical" evidence="1">
    <location>
        <begin position="121"/>
        <end position="141"/>
    </location>
</feature>
<keyword evidence="1" id="KW-1133">Transmembrane helix</keyword>
<dbReference type="Pfam" id="PF07786">
    <property type="entry name" value="HGSNAT_cat"/>
    <property type="match status" value="1"/>
</dbReference>
<feature type="domain" description="Heparan-alpha-glucosaminide N-acetyltransferase catalytic" evidence="2">
    <location>
        <begin position="21"/>
        <end position="243"/>
    </location>
</feature>
<keyword evidence="4" id="KW-1185">Reference proteome</keyword>
<protein>
    <submittedName>
        <fullName evidence="3">Heparan-alpha-glucosaminide N-acetyltransferase</fullName>
        <ecNumber evidence="3">2.3.1.78</ecNumber>
    </submittedName>
</protein>
<keyword evidence="1" id="KW-0812">Transmembrane</keyword>
<proteinExistence type="predicted"/>
<dbReference type="EC" id="2.3.1.78" evidence="3"/>
<dbReference type="RefSeq" id="WP_238225001.1">
    <property type="nucleotide sequence ID" value="NZ_BPQD01000009.1"/>
</dbReference>
<feature type="transmembrane region" description="Helical" evidence="1">
    <location>
        <begin position="185"/>
        <end position="206"/>
    </location>
</feature>
<dbReference type="GO" id="GO:0015019">
    <property type="term" value="F:heparan-alpha-glucosaminide N-acetyltransferase activity"/>
    <property type="evidence" value="ECO:0007669"/>
    <property type="project" value="UniProtKB-EC"/>
</dbReference>
<accession>A0ABT8BIU9</accession>
<feature type="transmembrane region" description="Helical" evidence="1">
    <location>
        <begin position="148"/>
        <end position="173"/>
    </location>
</feature>
<sequence>MAFSSPDLAATATIPARQHGRIDALDVARGVALAAMALYHATWDLGFVRLTPENYALSPVGRGAAHLIAGSFLVLVGVGLVLAHGAGIRRRAASTRFARIGGAALAVTVATYLIFPESYVFFGILHCIAFGSVLGLPFLFVPVAVTAACAAAVVAAPVFTGGGVLDAPVLYFLGLGKTLPQTNDYVPLFPWFGLILAGIVVGRLGLPRLVPSRLGRWRAETRPGRGIAWAGRHSLAVYLVHQPVLLAVFSGLAALTGPHPRAGEAEFRTLYARNCVATGGEAGACRVAARCVVVGFRRDGLWAQSQRAFTVAERAHAQALSQACYEAAEGTAPPP</sequence>
<evidence type="ECO:0000313" key="3">
    <source>
        <dbReference type="EMBL" id="MDN3591231.1"/>
    </source>
</evidence>
<gene>
    <name evidence="3" type="ORF">QWZ12_11455</name>
</gene>
<organism evidence="3 4">
    <name type="scientific">Methylobacterium adhaesivum</name>
    <dbReference type="NCBI Taxonomy" id="333297"/>
    <lineage>
        <taxon>Bacteria</taxon>
        <taxon>Pseudomonadati</taxon>
        <taxon>Pseudomonadota</taxon>
        <taxon>Alphaproteobacteria</taxon>
        <taxon>Hyphomicrobiales</taxon>
        <taxon>Methylobacteriaceae</taxon>
        <taxon>Methylobacterium</taxon>
    </lineage>
</organism>
<keyword evidence="1" id="KW-0472">Membrane</keyword>
<name>A0ABT8BIU9_9HYPH</name>
<dbReference type="EMBL" id="JAUFPX010000008">
    <property type="protein sequence ID" value="MDN3591231.1"/>
    <property type="molecule type" value="Genomic_DNA"/>
</dbReference>
<comment type="caution">
    <text evidence="3">The sequence shown here is derived from an EMBL/GenBank/DDBJ whole genome shotgun (WGS) entry which is preliminary data.</text>
</comment>
<dbReference type="Proteomes" id="UP001224644">
    <property type="component" value="Unassembled WGS sequence"/>
</dbReference>
<dbReference type="InterPro" id="IPR012429">
    <property type="entry name" value="HGSNAT_cat"/>
</dbReference>
<feature type="transmembrane region" description="Helical" evidence="1">
    <location>
        <begin position="97"/>
        <end position="115"/>
    </location>
</feature>
<evidence type="ECO:0000259" key="2">
    <source>
        <dbReference type="Pfam" id="PF07786"/>
    </source>
</evidence>
<keyword evidence="3" id="KW-0012">Acyltransferase</keyword>
<feature type="transmembrane region" description="Helical" evidence="1">
    <location>
        <begin position="63"/>
        <end position="85"/>
    </location>
</feature>
<reference evidence="4" key="1">
    <citation type="journal article" date="2019" name="Int. J. Syst. Evol. Microbiol.">
        <title>The Global Catalogue of Microorganisms (GCM) 10K type strain sequencing project: providing services to taxonomists for standard genome sequencing and annotation.</title>
        <authorList>
            <consortium name="The Broad Institute Genomics Platform"/>
            <consortium name="The Broad Institute Genome Sequencing Center for Infectious Disease"/>
            <person name="Wu L."/>
            <person name="Ma J."/>
        </authorList>
    </citation>
    <scope>NUCLEOTIDE SEQUENCE [LARGE SCALE GENOMIC DNA]</scope>
    <source>
        <strain evidence="4">CECT 7069</strain>
    </source>
</reference>